<evidence type="ECO:0000313" key="3">
    <source>
        <dbReference type="Proteomes" id="UP001194468"/>
    </source>
</evidence>
<dbReference type="EMBL" id="WHUW01000003">
    <property type="protein sequence ID" value="KAF8449260.1"/>
    <property type="molecule type" value="Genomic_DNA"/>
</dbReference>
<reference evidence="2" key="2">
    <citation type="journal article" date="2020" name="Nat. Commun.">
        <title>Large-scale genome sequencing of mycorrhizal fungi provides insights into the early evolution of symbiotic traits.</title>
        <authorList>
            <person name="Miyauchi S."/>
            <person name="Kiss E."/>
            <person name="Kuo A."/>
            <person name="Drula E."/>
            <person name="Kohler A."/>
            <person name="Sanchez-Garcia M."/>
            <person name="Morin E."/>
            <person name="Andreopoulos B."/>
            <person name="Barry K.W."/>
            <person name="Bonito G."/>
            <person name="Buee M."/>
            <person name="Carver A."/>
            <person name="Chen C."/>
            <person name="Cichocki N."/>
            <person name="Clum A."/>
            <person name="Culley D."/>
            <person name="Crous P.W."/>
            <person name="Fauchery L."/>
            <person name="Girlanda M."/>
            <person name="Hayes R.D."/>
            <person name="Keri Z."/>
            <person name="LaButti K."/>
            <person name="Lipzen A."/>
            <person name="Lombard V."/>
            <person name="Magnuson J."/>
            <person name="Maillard F."/>
            <person name="Murat C."/>
            <person name="Nolan M."/>
            <person name="Ohm R.A."/>
            <person name="Pangilinan J."/>
            <person name="Pereira M.F."/>
            <person name="Perotto S."/>
            <person name="Peter M."/>
            <person name="Pfister S."/>
            <person name="Riley R."/>
            <person name="Sitrit Y."/>
            <person name="Stielow J.B."/>
            <person name="Szollosi G."/>
            <person name="Zifcakova L."/>
            <person name="Stursova M."/>
            <person name="Spatafora J.W."/>
            <person name="Tedersoo L."/>
            <person name="Vaario L.M."/>
            <person name="Yamada A."/>
            <person name="Yan M."/>
            <person name="Wang P."/>
            <person name="Xu J."/>
            <person name="Bruns T."/>
            <person name="Baldrian P."/>
            <person name="Vilgalys R."/>
            <person name="Dunand C."/>
            <person name="Henrissat B."/>
            <person name="Grigoriev I.V."/>
            <person name="Hibbett D."/>
            <person name="Nagy L.G."/>
            <person name="Martin F.M."/>
        </authorList>
    </citation>
    <scope>NUCLEOTIDE SEQUENCE</scope>
    <source>
        <strain evidence="2">BED1</strain>
    </source>
</reference>
<name>A0AAD4C657_BOLED</name>
<protein>
    <submittedName>
        <fullName evidence="2">Uncharacterized protein</fullName>
    </submittedName>
</protein>
<sequence>MPPARRRPDPAYNEKNGFRESGAAPVDKNSPDDITIRNVRLAQYILATKGSFVPSTQPAETVDTLTEKIKELRKQHARDLEKLFEFQLSEYHQELNDHRVCHDDSAYMDIDEGYSQQVEFRNQLQDLDSRVLKMDRFKGDMDDALSTLRYTHLMRVTRLIKRRNELKSQDVAARQKRDAWFPQTPQQYHHIMERDHQLRVARFLTSSTTEQEKMKDEFNWASRAVQPLLSAYKTNLQYAFKDEVNSAINGLVVSDPRRRLSRQTDDVFTRFSPVS</sequence>
<evidence type="ECO:0000256" key="1">
    <source>
        <dbReference type="SAM" id="MobiDB-lite"/>
    </source>
</evidence>
<comment type="caution">
    <text evidence="2">The sequence shown here is derived from an EMBL/GenBank/DDBJ whole genome shotgun (WGS) entry which is preliminary data.</text>
</comment>
<organism evidence="2 3">
    <name type="scientific">Boletus edulis BED1</name>
    <dbReference type="NCBI Taxonomy" id="1328754"/>
    <lineage>
        <taxon>Eukaryota</taxon>
        <taxon>Fungi</taxon>
        <taxon>Dikarya</taxon>
        <taxon>Basidiomycota</taxon>
        <taxon>Agaricomycotina</taxon>
        <taxon>Agaricomycetes</taxon>
        <taxon>Agaricomycetidae</taxon>
        <taxon>Boletales</taxon>
        <taxon>Boletineae</taxon>
        <taxon>Boletaceae</taxon>
        <taxon>Boletoideae</taxon>
        <taxon>Boletus</taxon>
    </lineage>
</organism>
<gene>
    <name evidence="2" type="ORF">L210DRAFT_3609617</name>
</gene>
<evidence type="ECO:0000313" key="2">
    <source>
        <dbReference type="EMBL" id="KAF8449260.1"/>
    </source>
</evidence>
<keyword evidence="3" id="KW-1185">Reference proteome</keyword>
<reference evidence="2" key="1">
    <citation type="submission" date="2019-10" db="EMBL/GenBank/DDBJ databases">
        <authorList>
            <consortium name="DOE Joint Genome Institute"/>
            <person name="Kuo A."/>
            <person name="Miyauchi S."/>
            <person name="Kiss E."/>
            <person name="Drula E."/>
            <person name="Kohler A."/>
            <person name="Sanchez-Garcia M."/>
            <person name="Andreopoulos B."/>
            <person name="Barry K.W."/>
            <person name="Bonito G."/>
            <person name="Buee M."/>
            <person name="Carver A."/>
            <person name="Chen C."/>
            <person name="Cichocki N."/>
            <person name="Clum A."/>
            <person name="Culley D."/>
            <person name="Crous P.W."/>
            <person name="Fauchery L."/>
            <person name="Girlanda M."/>
            <person name="Hayes R."/>
            <person name="Keri Z."/>
            <person name="LaButti K."/>
            <person name="Lipzen A."/>
            <person name="Lombard V."/>
            <person name="Magnuson J."/>
            <person name="Maillard F."/>
            <person name="Morin E."/>
            <person name="Murat C."/>
            <person name="Nolan M."/>
            <person name="Ohm R."/>
            <person name="Pangilinan J."/>
            <person name="Pereira M."/>
            <person name="Perotto S."/>
            <person name="Peter M."/>
            <person name="Riley R."/>
            <person name="Sitrit Y."/>
            <person name="Stielow B."/>
            <person name="Szollosi G."/>
            <person name="Zifcakova L."/>
            <person name="Stursova M."/>
            <person name="Spatafora J.W."/>
            <person name="Tedersoo L."/>
            <person name="Vaario L.-M."/>
            <person name="Yamada A."/>
            <person name="Yan M."/>
            <person name="Wang P."/>
            <person name="Xu J."/>
            <person name="Bruns T."/>
            <person name="Baldrian P."/>
            <person name="Vilgalys R."/>
            <person name="Henrissat B."/>
            <person name="Grigoriev I.V."/>
            <person name="Hibbett D."/>
            <person name="Nagy L.G."/>
            <person name="Martin F.M."/>
        </authorList>
    </citation>
    <scope>NUCLEOTIDE SEQUENCE</scope>
    <source>
        <strain evidence="2">BED1</strain>
    </source>
</reference>
<feature type="region of interest" description="Disordered" evidence="1">
    <location>
        <begin position="1"/>
        <end position="31"/>
    </location>
</feature>
<accession>A0AAD4C657</accession>
<proteinExistence type="predicted"/>
<dbReference type="AlphaFoldDB" id="A0AAD4C657"/>
<dbReference type="Proteomes" id="UP001194468">
    <property type="component" value="Unassembled WGS sequence"/>
</dbReference>